<dbReference type="GO" id="GO:0003677">
    <property type="term" value="F:DNA binding"/>
    <property type="evidence" value="ECO:0007669"/>
    <property type="project" value="UniProtKB-KW"/>
</dbReference>
<reference evidence="6 7" key="1">
    <citation type="submission" date="2019-11" db="EMBL/GenBank/DDBJ databases">
        <authorList>
            <person name="Jiao W.-B."/>
            <person name="Schneeberger K."/>
        </authorList>
    </citation>
    <scope>NUCLEOTIDE SEQUENCE [LARGE SCALE GENOMIC DNA]</scope>
    <source>
        <strain evidence="7">cv. An-1</strain>
    </source>
</reference>
<evidence type="ECO:0000313" key="6">
    <source>
        <dbReference type="EMBL" id="VYS62438.1"/>
    </source>
</evidence>
<protein>
    <recommendedName>
        <fullName evidence="8">TF-B3 domain-containing protein</fullName>
    </recommendedName>
</protein>
<dbReference type="PANTHER" id="PTHR34269:SF2">
    <property type="entry name" value="BNAC03G29690D PROTEIN"/>
    <property type="match status" value="1"/>
</dbReference>
<dbReference type="RefSeq" id="NP_001118972.1">
    <property type="nucleotide sequence ID" value="NM_001125500.1"/>
</dbReference>
<keyword evidence="3" id="KW-0238">DNA-binding</keyword>
<accession>A0A654FNH9</accession>
<evidence type="ECO:0000256" key="2">
    <source>
        <dbReference type="ARBA" id="ARBA00023015"/>
    </source>
</evidence>
<dbReference type="ExpressionAtlas" id="A0A654FNH9">
    <property type="expression patterns" value="baseline"/>
</dbReference>
<evidence type="ECO:0000256" key="1">
    <source>
        <dbReference type="ARBA" id="ARBA00004123"/>
    </source>
</evidence>
<gene>
    <name evidence="6" type="ORF">AN1_LOCUS17865</name>
</gene>
<evidence type="ECO:0000313" key="7">
    <source>
        <dbReference type="Proteomes" id="UP000426265"/>
    </source>
</evidence>
<dbReference type="AlphaFoldDB" id="A0A654FNH9"/>
<dbReference type="InterPro" id="IPR015300">
    <property type="entry name" value="DNA-bd_pseudobarrel_sf"/>
</dbReference>
<keyword evidence="2" id="KW-0805">Transcription regulation</keyword>
<evidence type="ECO:0000256" key="3">
    <source>
        <dbReference type="ARBA" id="ARBA00023125"/>
    </source>
</evidence>
<keyword evidence="5" id="KW-0539">Nucleus</keyword>
<dbReference type="InterPro" id="IPR051442">
    <property type="entry name" value="B3_domain"/>
</dbReference>
<dbReference type="KEGG" id="ath:AT4G12617"/>
<organism evidence="6 7">
    <name type="scientific">Arabidopsis thaliana</name>
    <name type="common">Mouse-ear cress</name>
    <dbReference type="NCBI Taxonomy" id="3702"/>
    <lineage>
        <taxon>Eukaryota</taxon>
        <taxon>Viridiplantae</taxon>
        <taxon>Streptophyta</taxon>
        <taxon>Embryophyta</taxon>
        <taxon>Tracheophyta</taxon>
        <taxon>Spermatophyta</taxon>
        <taxon>Magnoliopsida</taxon>
        <taxon>eudicotyledons</taxon>
        <taxon>Gunneridae</taxon>
        <taxon>Pentapetalae</taxon>
        <taxon>rosids</taxon>
        <taxon>malvids</taxon>
        <taxon>Brassicales</taxon>
        <taxon>Brassicaceae</taxon>
        <taxon>Camelineae</taxon>
        <taxon>Arabidopsis</taxon>
    </lineage>
</organism>
<dbReference type="Proteomes" id="UP000426265">
    <property type="component" value="Unassembled WGS sequence"/>
</dbReference>
<evidence type="ECO:0008006" key="8">
    <source>
        <dbReference type="Google" id="ProtNLM"/>
    </source>
</evidence>
<dbReference type="EMBL" id="CACRSJ010000109">
    <property type="protein sequence ID" value="VYS62438.1"/>
    <property type="molecule type" value="Genomic_DNA"/>
</dbReference>
<name>A0A654FNH9_ARATH</name>
<proteinExistence type="predicted"/>
<dbReference type="SUPFAM" id="SSF101936">
    <property type="entry name" value="DNA-binding pseudobarrel domain"/>
    <property type="match status" value="1"/>
</dbReference>
<dbReference type="PANTHER" id="PTHR34269">
    <property type="entry name" value="TRANSCRIPTION FACTOR B3-DOMAIN FAMILY-RELATED"/>
    <property type="match status" value="1"/>
</dbReference>
<dbReference type="OMA" id="PFNIMIT"/>
<evidence type="ECO:0000256" key="5">
    <source>
        <dbReference type="ARBA" id="ARBA00023242"/>
    </source>
</evidence>
<keyword evidence="4" id="KW-0804">Transcription</keyword>
<comment type="subcellular location">
    <subcellularLocation>
        <location evidence="1">Nucleus</location>
    </subcellularLocation>
</comment>
<sequence length="127" mass="15066">MAGNRYFEDQPYEVENPFNIMITLSPFDIDLSTTIMMPKTLLEANLFRFMDISYLVGLLQVPNKPKVIELFDIDTKITTFLTIRRDGDNFKFHGWNNILERKHYKAGDVIAFWWDLHHTRLNFKHVA</sequence>
<evidence type="ECO:0000256" key="4">
    <source>
        <dbReference type="ARBA" id="ARBA00023163"/>
    </source>
</evidence>
<dbReference type="GO" id="GO:0005634">
    <property type="term" value="C:nucleus"/>
    <property type="evidence" value="ECO:0007669"/>
    <property type="project" value="UniProtKB-SubCell"/>
</dbReference>
<dbReference type="Gene3D" id="2.40.330.10">
    <property type="entry name" value="DNA-binding pseudobarrel domain"/>
    <property type="match status" value="1"/>
</dbReference>